<sequence length="433" mass="44908">MKRLIVAVLAIGLQAAYAQNSADVNSGRSFANSIAPTSPAQIVNPSGVSSSAWGGQTNMPTSVPSGLAAFSNPNTTSNALTAARGSSLTAMGNQAQIACANFVPGNDPYQNQYCAAVNFLNNQCMQPTTRQKSVLGKTGMTPNSNANCAGTYGAGQSKFGYGDQVTIDDPMFKGTLGLADSAKDALSTICTPKTVVTQPAQYQNNTCVVSLDKENNVCSQYLNATITNSISQALSVENCPDGTSLQGGMCLHQITYTPWLSCPAGYIQSGANRDQCVQISNLQGTAYCPGGFGAGHTDNGTMVCVSLGNYPDPPPNVVNNMPLIDRGLCIGGTCYNPSYLPLQSCPDGYTFDGTQCTKTTTIGATYSCPNGGSLQGQTCVTTDSANPTITYSCPPGQTLNGSNCVKQEVKTSWTDTCTAYEQSAGVAIPTPAN</sequence>
<dbReference type="EMBL" id="KF418775">
    <property type="protein sequence ID" value="AJL34948.1"/>
    <property type="molecule type" value="Genomic_DNA"/>
</dbReference>
<feature type="chain" id="PRO_5002186970" description="Conjugal transfer protein TraN" evidence="1">
    <location>
        <begin position="19"/>
        <end position="433"/>
    </location>
</feature>
<evidence type="ECO:0000256" key="1">
    <source>
        <dbReference type="SAM" id="SignalP"/>
    </source>
</evidence>
<proteinExistence type="predicted"/>
<protein>
    <recommendedName>
        <fullName evidence="3">Conjugal transfer protein TraN</fullName>
    </recommendedName>
</protein>
<dbReference type="RefSeq" id="WP_058034520.1">
    <property type="nucleotide sequence ID" value="NZ_KF418775.1"/>
</dbReference>
<keyword evidence="1" id="KW-0732">Signal</keyword>
<reference evidence="2" key="1">
    <citation type="submission" date="2013-07" db="EMBL/GenBank/DDBJ databases">
        <title>Complete sequence of a native Burkholderia pseudomallei plasmid.</title>
        <authorList>
            <person name="Stone J.K."/>
            <person name="Bollig M.C."/>
            <person name="Gibbons H.S."/>
            <person name="Mayo M."/>
            <person name="Currie B.J."/>
            <person name="Keim P."/>
            <person name="Tuanyok A."/>
        </authorList>
    </citation>
    <scope>NUCLEOTIDE SEQUENCE</scope>
    <source>
        <strain evidence="2">MSHR1950</strain>
        <plasmid evidence="2">pBPSE01</plasmid>
    </source>
</reference>
<feature type="signal peptide" evidence="1">
    <location>
        <begin position="1"/>
        <end position="18"/>
    </location>
</feature>
<accession>A0A0C5BEX0</accession>
<organism evidence="2">
    <name type="scientific">Burkholderia pseudomallei</name>
    <name type="common">Pseudomonas pseudomallei</name>
    <dbReference type="NCBI Taxonomy" id="28450"/>
    <lineage>
        <taxon>Bacteria</taxon>
        <taxon>Pseudomonadati</taxon>
        <taxon>Pseudomonadota</taxon>
        <taxon>Betaproteobacteria</taxon>
        <taxon>Burkholderiales</taxon>
        <taxon>Burkholderiaceae</taxon>
        <taxon>Burkholderia</taxon>
        <taxon>pseudomallei group</taxon>
    </lineage>
</organism>
<dbReference type="AlphaFoldDB" id="A0A0C5BEX0"/>
<name>A0A0C5BEX0_BURPE</name>
<gene>
    <name evidence="2" type="ORF">pBPS065</name>
</gene>
<evidence type="ECO:0000313" key="2">
    <source>
        <dbReference type="EMBL" id="AJL34948.1"/>
    </source>
</evidence>
<geneLocation type="plasmid" evidence="2">
    <name>pBPSE01</name>
</geneLocation>
<keyword evidence="2" id="KW-0614">Plasmid</keyword>
<evidence type="ECO:0008006" key="3">
    <source>
        <dbReference type="Google" id="ProtNLM"/>
    </source>
</evidence>